<proteinExistence type="predicted"/>
<feature type="domain" description="Histidine kinase" evidence="9">
    <location>
        <begin position="354"/>
        <end position="566"/>
    </location>
</feature>
<dbReference type="Pfam" id="PF00512">
    <property type="entry name" value="HisKA"/>
    <property type="match status" value="1"/>
</dbReference>
<dbReference type="SMART" id="SM00387">
    <property type="entry name" value="HATPase_c"/>
    <property type="match status" value="1"/>
</dbReference>
<protein>
    <recommendedName>
        <fullName evidence="2">histidine kinase</fullName>
        <ecNumber evidence="2">2.7.13.3</ecNumber>
    </recommendedName>
</protein>
<keyword evidence="3" id="KW-0597">Phosphoprotein</keyword>
<dbReference type="CDD" id="cd00075">
    <property type="entry name" value="HATPase"/>
    <property type="match status" value="1"/>
</dbReference>
<dbReference type="FunFam" id="1.10.287.130:FF:000001">
    <property type="entry name" value="Two-component sensor histidine kinase"/>
    <property type="match status" value="1"/>
</dbReference>
<keyword evidence="11" id="KW-1185">Reference proteome</keyword>
<dbReference type="GO" id="GO:0004721">
    <property type="term" value="F:phosphoprotein phosphatase activity"/>
    <property type="evidence" value="ECO:0007669"/>
    <property type="project" value="TreeGrafter"/>
</dbReference>
<keyword evidence="7 8" id="KW-0472">Membrane</keyword>
<dbReference type="SUPFAM" id="SSF47384">
    <property type="entry name" value="Homodimeric domain of signal transducing histidine kinase"/>
    <property type="match status" value="1"/>
</dbReference>
<dbReference type="GO" id="GO:0000155">
    <property type="term" value="F:phosphorelay sensor kinase activity"/>
    <property type="evidence" value="ECO:0007669"/>
    <property type="project" value="InterPro"/>
</dbReference>
<dbReference type="EMBL" id="SMGG01000004">
    <property type="protein sequence ID" value="TCK60625.1"/>
    <property type="molecule type" value="Genomic_DNA"/>
</dbReference>
<accession>A0A4R1K8H8</accession>
<evidence type="ECO:0000256" key="8">
    <source>
        <dbReference type="SAM" id="Phobius"/>
    </source>
</evidence>
<dbReference type="Gene3D" id="6.10.340.10">
    <property type="match status" value="1"/>
</dbReference>
<dbReference type="EC" id="2.7.13.3" evidence="2"/>
<dbReference type="InterPro" id="IPR050351">
    <property type="entry name" value="BphY/WalK/GraS-like"/>
</dbReference>
<dbReference type="InterPro" id="IPR004358">
    <property type="entry name" value="Sig_transdc_His_kin-like_C"/>
</dbReference>
<dbReference type="AlphaFoldDB" id="A0A4R1K8H8"/>
<evidence type="ECO:0000256" key="6">
    <source>
        <dbReference type="ARBA" id="ARBA00023012"/>
    </source>
</evidence>
<dbReference type="PRINTS" id="PR00344">
    <property type="entry name" value="BCTRLSENSOR"/>
</dbReference>
<evidence type="ECO:0000256" key="5">
    <source>
        <dbReference type="ARBA" id="ARBA00022777"/>
    </source>
</evidence>
<keyword evidence="8" id="KW-1133">Transmembrane helix</keyword>
<organism evidence="10 11">
    <name type="scientific">Seleniivibrio woodruffii</name>
    <dbReference type="NCBI Taxonomy" id="1078050"/>
    <lineage>
        <taxon>Bacteria</taxon>
        <taxon>Pseudomonadati</taxon>
        <taxon>Deferribacterota</taxon>
        <taxon>Deferribacteres</taxon>
        <taxon>Deferribacterales</taxon>
        <taxon>Geovibrionaceae</taxon>
        <taxon>Seleniivibrio</taxon>
    </lineage>
</organism>
<dbReference type="PANTHER" id="PTHR45453:SF1">
    <property type="entry name" value="PHOSPHATE REGULON SENSOR PROTEIN PHOR"/>
    <property type="match status" value="1"/>
</dbReference>
<dbReference type="InterPro" id="IPR003661">
    <property type="entry name" value="HisK_dim/P_dom"/>
</dbReference>
<comment type="caution">
    <text evidence="10">The sequence shown here is derived from an EMBL/GenBank/DDBJ whole genome shotgun (WGS) entry which is preliminary data.</text>
</comment>
<evidence type="ECO:0000256" key="3">
    <source>
        <dbReference type="ARBA" id="ARBA00022553"/>
    </source>
</evidence>
<dbReference type="CDD" id="cd00082">
    <property type="entry name" value="HisKA"/>
    <property type="match status" value="1"/>
</dbReference>
<dbReference type="PANTHER" id="PTHR45453">
    <property type="entry name" value="PHOSPHATE REGULON SENSOR PROTEIN PHOR"/>
    <property type="match status" value="1"/>
</dbReference>
<feature type="transmembrane region" description="Helical" evidence="8">
    <location>
        <begin position="6"/>
        <end position="23"/>
    </location>
</feature>
<comment type="catalytic activity">
    <reaction evidence="1">
        <text>ATP + protein L-histidine = ADP + protein N-phospho-L-histidine.</text>
        <dbReference type="EC" id="2.7.13.3"/>
    </reaction>
</comment>
<evidence type="ECO:0000259" key="9">
    <source>
        <dbReference type="PROSITE" id="PS50109"/>
    </source>
</evidence>
<evidence type="ECO:0000256" key="4">
    <source>
        <dbReference type="ARBA" id="ARBA00022679"/>
    </source>
</evidence>
<evidence type="ECO:0000313" key="10">
    <source>
        <dbReference type="EMBL" id="TCK60625.1"/>
    </source>
</evidence>
<dbReference type="RefSeq" id="WP_132873463.1">
    <property type="nucleotide sequence ID" value="NZ_SMGG01000004.1"/>
</dbReference>
<reference evidence="10 11" key="1">
    <citation type="submission" date="2019-03" db="EMBL/GenBank/DDBJ databases">
        <title>Genomic Encyclopedia of Type Strains, Phase IV (KMG-IV): sequencing the most valuable type-strain genomes for metagenomic binning, comparative biology and taxonomic classification.</title>
        <authorList>
            <person name="Goeker M."/>
        </authorList>
    </citation>
    <scope>NUCLEOTIDE SEQUENCE [LARGE SCALE GENOMIC DNA]</scope>
    <source>
        <strain evidence="10 11">DSM 24984</strain>
    </source>
</reference>
<sequence>MRSYLKVFFVIYIPIALILGLGWHMSTKKLMQAELVKFESEMRNKAEILKGYKFKNTFDEQTHSQLAELSKNTGIRVTIIRKDGTVVDDSYFGEQQIEKMENHSRRPEVADAFIRGEGHSIRRSTTTEKSMSYFAMKYDSGLVLRVSYPMSDLKAIQDNMIKQSVSTYIFLFIVVGLISLYLARRISNPIHQLSLVADRIEAGETKIYFPSFSDKTLTKLVSVIYRIYNSMLQKTKQLEHEKQKLNHIFGILEEGIILLDSKDSVLHFNERTVQYLGSNLKEGQNIIKQTNDMEALSFLTDILTATDSKRIQKSLRGRIYEIYIRVFDNEKLIAFFDITERAEYEQFKAELIGNITHELKTPLAMIMGYSETIMNDPDMDRKFHDKFINIIYNSSNRLNLLINDILKLHRLEMLREDINIEEPTNIQELKEEIESYYEDRPQTITMESKADEAYVLREHLNSIITNLVDNAVKYSSGETIKVSLEQSEGKVTLNVADEGPAIPVEEQQRIFERFYTMDKSKNQHSTGTGLGLSIVKHIVSLYNGKVSVQNNKKGGNTFTVVLEEKKKIEI</sequence>
<gene>
    <name evidence="10" type="ORF">C8D98_1503</name>
</gene>
<dbReference type="Gene3D" id="1.10.287.130">
    <property type="match status" value="1"/>
</dbReference>
<dbReference type="FunFam" id="3.30.565.10:FF:000006">
    <property type="entry name" value="Sensor histidine kinase WalK"/>
    <property type="match status" value="1"/>
</dbReference>
<name>A0A4R1K8H8_9BACT</name>
<dbReference type="PROSITE" id="PS50109">
    <property type="entry name" value="HIS_KIN"/>
    <property type="match status" value="1"/>
</dbReference>
<dbReference type="SMART" id="SM00388">
    <property type="entry name" value="HisKA"/>
    <property type="match status" value="1"/>
</dbReference>
<dbReference type="SUPFAM" id="SSF55874">
    <property type="entry name" value="ATPase domain of HSP90 chaperone/DNA topoisomerase II/histidine kinase"/>
    <property type="match status" value="1"/>
</dbReference>
<evidence type="ECO:0000256" key="1">
    <source>
        <dbReference type="ARBA" id="ARBA00000085"/>
    </source>
</evidence>
<dbReference type="OrthoDB" id="9813151at2"/>
<dbReference type="Pfam" id="PF02518">
    <property type="entry name" value="HATPase_c"/>
    <property type="match status" value="1"/>
</dbReference>
<feature type="transmembrane region" description="Helical" evidence="8">
    <location>
        <begin position="165"/>
        <end position="183"/>
    </location>
</feature>
<keyword evidence="5 10" id="KW-0418">Kinase</keyword>
<dbReference type="Gene3D" id="3.30.565.10">
    <property type="entry name" value="Histidine kinase-like ATPase, C-terminal domain"/>
    <property type="match status" value="1"/>
</dbReference>
<dbReference type="GO" id="GO:0005886">
    <property type="term" value="C:plasma membrane"/>
    <property type="evidence" value="ECO:0007669"/>
    <property type="project" value="TreeGrafter"/>
</dbReference>
<dbReference type="InterPro" id="IPR036097">
    <property type="entry name" value="HisK_dim/P_sf"/>
</dbReference>
<evidence type="ECO:0000256" key="7">
    <source>
        <dbReference type="ARBA" id="ARBA00023136"/>
    </source>
</evidence>
<keyword evidence="6" id="KW-0902">Two-component regulatory system</keyword>
<keyword evidence="4" id="KW-0808">Transferase</keyword>
<dbReference type="InterPro" id="IPR036890">
    <property type="entry name" value="HATPase_C_sf"/>
</dbReference>
<dbReference type="Proteomes" id="UP000294614">
    <property type="component" value="Unassembled WGS sequence"/>
</dbReference>
<dbReference type="GO" id="GO:0016036">
    <property type="term" value="P:cellular response to phosphate starvation"/>
    <property type="evidence" value="ECO:0007669"/>
    <property type="project" value="TreeGrafter"/>
</dbReference>
<evidence type="ECO:0000313" key="11">
    <source>
        <dbReference type="Proteomes" id="UP000294614"/>
    </source>
</evidence>
<dbReference type="InterPro" id="IPR003594">
    <property type="entry name" value="HATPase_dom"/>
</dbReference>
<keyword evidence="8" id="KW-0812">Transmembrane</keyword>
<dbReference type="InterPro" id="IPR005467">
    <property type="entry name" value="His_kinase_dom"/>
</dbReference>
<evidence type="ECO:0000256" key="2">
    <source>
        <dbReference type="ARBA" id="ARBA00012438"/>
    </source>
</evidence>